<comment type="caution">
    <text evidence="1">The sequence shown here is derived from an EMBL/GenBank/DDBJ whole genome shotgun (WGS) entry which is preliminary data.</text>
</comment>
<name>A0A7C5QP01_CALS0</name>
<dbReference type="EMBL" id="DRWN01000058">
    <property type="protein sequence ID" value="HHK68875.1"/>
    <property type="molecule type" value="Genomic_DNA"/>
</dbReference>
<gene>
    <name evidence="1" type="ORF">ENM11_06970</name>
</gene>
<evidence type="ECO:0000313" key="1">
    <source>
        <dbReference type="EMBL" id="HHK68875.1"/>
    </source>
</evidence>
<organism evidence="1">
    <name type="scientific">Caldiarchaeum subterraneum</name>
    <dbReference type="NCBI Taxonomy" id="311458"/>
    <lineage>
        <taxon>Archaea</taxon>
        <taxon>Nitrososphaerota</taxon>
        <taxon>Candidatus Caldarchaeales</taxon>
        <taxon>Candidatus Caldarchaeaceae</taxon>
        <taxon>Candidatus Caldarchaeum</taxon>
    </lineage>
</organism>
<accession>A0A7C5QP01</accession>
<sequence length="157" mass="17538">MVKTIFCEDAYGKGFFRNLIKKIKKAEPHQLGISIKSTRGPFDSKAARAVAAARMRGKVIVVVDAHGKTPLEVESSVKQACGPIDGLHVVVVENAIEDWVVAGECVDPRKENALSYLRHNHRYEKYKLPSYGERIDAEKLAQKLNSFKDFLEALDDP</sequence>
<dbReference type="AlphaFoldDB" id="A0A7C5QP01"/>
<reference evidence="1" key="1">
    <citation type="journal article" date="2020" name="mSystems">
        <title>Genome- and Community-Level Interaction Insights into Carbon Utilization and Element Cycling Functions of Hydrothermarchaeota in Hydrothermal Sediment.</title>
        <authorList>
            <person name="Zhou Z."/>
            <person name="Liu Y."/>
            <person name="Xu W."/>
            <person name="Pan J."/>
            <person name="Luo Z.H."/>
            <person name="Li M."/>
        </authorList>
    </citation>
    <scope>NUCLEOTIDE SEQUENCE [LARGE SCALE GENOMIC DNA]</scope>
    <source>
        <strain evidence="1">SpSt-1056</strain>
    </source>
</reference>
<protein>
    <recommendedName>
        <fullName evidence="2">DUF4276 family protein</fullName>
    </recommendedName>
</protein>
<proteinExistence type="predicted"/>
<evidence type="ECO:0008006" key="2">
    <source>
        <dbReference type="Google" id="ProtNLM"/>
    </source>
</evidence>